<keyword evidence="3" id="KW-1185">Reference proteome</keyword>
<evidence type="ECO:0000313" key="3">
    <source>
        <dbReference type="Proteomes" id="UP000223913"/>
    </source>
</evidence>
<feature type="domain" description="N-acetyltransferase" evidence="1">
    <location>
        <begin position="8"/>
        <end position="174"/>
    </location>
</feature>
<dbReference type="InterPro" id="IPR016181">
    <property type="entry name" value="Acyl_CoA_acyltransferase"/>
</dbReference>
<dbReference type="InterPro" id="IPR000182">
    <property type="entry name" value="GNAT_dom"/>
</dbReference>
<accession>A0A2D0N757</accession>
<reference evidence="2 3" key="1">
    <citation type="submission" date="2017-10" db="EMBL/GenBank/DDBJ databases">
        <title>The draft genome sequence of Lewinella nigricans NBRC 102662.</title>
        <authorList>
            <person name="Wang K."/>
        </authorList>
    </citation>
    <scope>NUCLEOTIDE SEQUENCE [LARGE SCALE GENOMIC DNA]</scope>
    <source>
        <strain evidence="2 3">NBRC 102662</strain>
    </source>
</reference>
<dbReference type="RefSeq" id="WP_099152246.1">
    <property type="nucleotide sequence ID" value="NZ_PDUD01000026.1"/>
</dbReference>
<protein>
    <submittedName>
        <fullName evidence="2">GNAT family N-acetyltransferase</fullName>
    </submittedName>
</protein>
<dbReference type="PANTHER" id="PTHR43792">
    <property type="entry name" value="GNAT FAMILY, PUTATIVE (AFU_ORTHOLOGUE AFUA_3G00765)-RELATED-RELATED"/>
    <property type="match status" value="1"/>
</dbReference>
<dbReference type="AlphaFoldDB" id="A0A2D0N757"/>
<evidence type="ECO:0000313" key="2">
    <source>
        <dbReference type="EMBL" id="PHN04220.1"/>
    </source>
</evidence>
<sequence length="174" mass="20154">MIFETERLIIRELDPADIEAFHDMQGNPRVMRHVGGKAMSLEENQTDLKEVIDAYSKPDNDFWVWAVIRKTDHEFLGTCALIVNDEQENEIGFRFREKYWGNGYGQEVTVALLRYGLQALAKVSIVAYVDKENTASVKILERNMDFVKEFFNDAENCVDRKYVLHAVSINQTDQ</sequence>
<dbReference type="PROSITE" id="PS51186">
    <property type="entry name" value="GNAT"/>
    <property type="match status" value="1"/>
</dbReference>
<organism evidence="2 3">
    <name type="scientific">Flavilitoribacter nigricans (strain ATCC 23147 / DSM 23189 / NBRC 102662 / NCIMB 1420 / SS-2)</name>
    <name type="common">Lewinella nigricans</name>
    <dbReference type="NCBI Taxonomy" id="1122177"/>
    <lineage>
        <taxon>Bacteria</taxon>
        <taxon>Pseudomonadati</taxon>
        <taxon>Bacteroidota</taxon>
        <taxon>Saprospiria</taxon>
        <taxon>Saprospirales</taxon>
        <taxon>Lewinellaceae</taxon>
        <taxon>Flavilitoribacter</taxon>
    </lineage>
</organism>
<comment type="caution">
    <text evidence="2">The sequence shown here is derived from an EMBL/GenBank/DDBJ whole genome shotgun (WGS) entry which is preliminary data.</text>
</comment>
<keyword evidence="2" id="KW-0808">Transferase</keyword>
<dbReference type="Pfam" id="PF13302">
    <property type="entry name" value="Acetyltransf_3"/>
    <property type="match status" value="1"/>
</dbReference>
<dbReference type="InterPro" id="IPR051531">
    <property type="entry name" value="N-acetyltransferase"/>
</dbReference>
<proteinExistence type="predicted"/>
<evidence type="ECO:0000259" key="1">
    <source>
        <dbReference type="PROSITE" id="PS51186"/>
    </source>
</evidence>
<dbReference type="EMBL" id="PDUD01000026">
    <property type="protein sequence ID" value="PHN04220.1"/>
    <property type="molecule type" value="Genomic_DNA"/>
</dbReference>
<gene>
    <name evidence="2" type="ORF">CRP01_21915</name>
</gene>
<dbReference type="OrthoDB" id="9788916at2"/>
<name>A0A2D0N757_FLAN2</name>
<dbReference type="PANTHER" id="PTHR43792:SF1">
    <property type="entry name" value="N-ACETYLTRANSFERASE DOMAIN-CONTAINING PROTEIN"/>
    <property type="match status" value="1"/>
</dbReference>
<dbReference type="Proteomes" id="UP000223913">
    <property type="component" value="Unassembled WGS sequence"/>
</dbReference>
<dbReference type="SUPFAM" id="SSF55729">
    <property type="entry name" value="Acyl-CoA N-acyltransferases (Nat)"/>
    <property type="match status" value="1"/>
</dbReference>
<dbReference type="GO" id="GO:0016747">
    <property type="term" value="F:acyltransferase activity, transferring groups other than amino-acyl groups"/>
    <property type="evidence" value="ECO:0007669"/>
    <property type="project" value="InterPro"/>
</dbReference>
<dbReference type="Gene3D" id="3.40.630.30">
    <property type="match status" value="1"/>
</dbReference>